<gene>
    <name evidence="3" type="ORF">CDL15_Pgr023871</name>
</gene>
<dbReference type="Proteomes" id="UP000197138">
    <property type="component" value="Unassembled WGS sequence"/>
</dbReference>
<evidence type="ECO:0000256" key="1">
    <source>
        <dbReference type="SAM" id="MobiDB-lite"/>
    </source>
</evidence>
<organism evidence="3 4">
    <name type="scientific">Punica granatum</name>
    <name type="common">Pomegranate</name>
    <dbReference type="NCBI Taxonomy" id="22663"/>
    <lineage>
        <taxon>Eukaryota</taxon>
        <taxon>Viridiplantae</taxon>
        <taxon>Streptophyta</taxon>
        <taxon>Embryophyta</taxon>
        <taxon>Tracheophyta</taxon>
        <taxon>Spermatophyta</taxon>
        <taxon>Magnoliopsida</taxon>
        <taxon>eudicotyledons</taxon>
        <taxon>Gunneridae</taxon>
        <taxon>Pentapetalae</taxon>
        <taxon>rosids</taxon>
        <taxon>malvids</taxon>
        <taxon>Myrtales</taxon>
        <taxon>Lythraceae</taxon>
        <taxon>Punica</taxon>
    </lineage>
</organism>
<keyword evidence="2" id="KW-0812">Transmembrane</keyword>
<feature type="transmembrane region" description="Helical" evidence="2">
    <location>
        <begin position="24"/>
        <end position="44"/>
    </location>
</feature>
<evidence type="ECO:0000313" key="3">
    <source>
        <dbReference type="EMBL" id="OWM84351.1"/>
    </source>
</evidence>
<keyword evidence="2" id="KW-0472">Membrane</keyword>
<feature type="region of interest" description="Disordered" evidence="1">
    <location>
        <begin position="148"/>
        <end position="185"/>
    </location>
</feature>
<name>A0A218XIR4_PUNGR</name>
<sequence>MKLLRRCSAPRVVVCLICRKSALLLGRLLVALLDVSSVAVVIVVRWRCPGRAMKDSSSVVERLRIPRGRKSESVVVPMFVVPVILTSLVSHGITSDLPGADVRSKPNAVNAGPEPDAGPGPDVGSKPNEINVRPEPDAELVLYAINAGPESDVGSKPNAVKAGPEPDAGPGPDVGPKPNEINVGPEPDAELVLYSINAGLEPDVGSKPNAVNAGPEPDAGLKPNEINVGPEPDAELVLYAINAGPEPDVGSKPNAVNAGPEPDAGLKPDAGPKPDAINAGLIGKCESKGTVLSMDGGSRLKGVNSLKSSEDLWGPVRWHSQLDPFPYSEPLTNLASYIGARGMPDKVPKNLV</sequence>
<keyword evidence="2" id="KW-1133">Transmembrane helix</keyword>
<evidence type="ECO:0000256" key="2">
    <source>
        <dbReference type="SAM" id="Phobius"/>
    </source>
</evidence>
<reference evidence="4" key="1">
    <citation type="journal article" date="2017" name="Plant J.">
        <title>The pomegranate (Punica granatum L.) genome and the genomics of punicalagin biosynthesis.</title>
        <authorList>
            <person name="Qin G."/>
            <person name="Xu C."/>
            <person name="Ming R."/>
            <person name="Tang H."/>
            <person name="Guyot R."/>
            <person name="Kramer E.M."/>
            <person name="Hu Y."/>
            <person name="Yi X."/>
            <person name="Qi Y."/>
            <person name="Xu X."/>
            <person name="Gao Z."/>
            <person name="Pan H."/>
            <person name="Jian J."/>
            <person name="Tian Y."/>
            <person name="Yue Z."/>
            <person name="Xu Y."/>
        </authorList>
    </citation>
    <scope>NUCLEOTIDE SEQUENCE [LARGE SCALE GENOMIC DNA]</scope>
    <source>
        <strain evidence="4">cv. Dabenzi</strain>
    </source>
</reference>
<feature type="compositionally biased region" description="Low complexity" evidence="1">
    <location>
        <begin position="111"/>
        <end position="124"/>
    </location>
</feature>
<proteinExistence type="predicted"/>
<dbReference type="EMBL" id="MTKT01001628">
    <property type="protein sequence ID" value="OWM84351.1"/>
    <property type="molecule type" value="Genomic_DNA"/>
</dbReference>
<accession>A0A218XIR4</accession>
<comment type="caution">
    <text evidence="3">The sequence shown here is derived from an EMBL/GenBank/DDBJ whole genome shotgun (WGS) entry which is preliminary data.</text>
</comment>
<feature type="region of interest" description="Disordered" evidence="1">
    <location>
        <begin position="96"/>
        <end position="132"/>
    </location>
</feature>
<protein>
    <submittedName>
        <fullName evidence="3">Uncharacterized protein</fullName>
    </submittedName>
</protein>
<feature type="region of interest" description="Disordered" evidence="1">
    <location>
        <begin position="205"/>
        <end position="229"/>
    </location>
</feature>
<feature type="region of interest" description="Disordered" evidence="1">
    <location>
        <begin position="244"/>
        <end position="279"/>
    </location>
</feature>
<evidence type="ECO:0000313" key="4">
    <source>
        <dbReference type="Proteomes" id="UP000197138"/>
    </source>
</evidence>
<dbReference type="AlphaFoldDB" id="A0A218XIR4"/>